<accession>A0ABV3PZ18</accession>
<dbReference type="EMBL" id="JBFMIA010000001">
    <property type="protein sequence ID" value="MEW9500337.1"/>
    <property type="molecule type" value="Genomic_DNA"/>
</dbReference>
<keyword evidence="1" id="KW-0472">Membrane</keyword>
<dbReference type="InterPro" id="IPR049722">
    <property type="entry name" value="Prli42-like"/>
</dbReference>
<dbReference type="RefSeq" id="WP_367777616.1">
    <property type="nucleotide sequence ID" value="NZ_JBFMIA010000001.1"/>
</dbReference>
<comment type="caution">
    <text evidence="2">The sequence shown here is derived from an EMBL/GenBank/DDBJ whole genome shotgun (WGS) entry which is preliminary data.</text>
</comment>
<name>A0ABV3PZ18_9BACL</name>
<gene>
    <name evidence="2" type="primary">prli42</name>
    <name evidence="2" type="ORF">AB1471_00830</name>
</gene>
<proteinExistence type="predicted"/>
<feature type="transmembrane region" description="Helical" evidence="1">
    <location>
        <begin position="9"/>
        <end position="30"/>
    </location>
</feature>
<evidence type="ECO:0000313" key="2">
    <source>
        <dbReference type="EMBL" id="MEW9500337.1"/>
    </source>
</evidence>
<keyword evidence="1" id="KW-1133">Transmembrane helix</keyword>
<keyword evidence="1" id="KW-0812">Transmembrane</keyword>
<protein>
    <submittedName>
        <fullName evidence="2">Stressosome-associated protein Prli42</fullName>
    </submittedName>
</protein>
<evidence type="ECO:0000313" key="3">
    <source>
        <dbReference type="Proteomes" id="UP001556040"/>
    </source>
</evidence>
<keyword evidence="3" id="KW-1185">Reference proteome</keyword>
<reference evidence="2 3" key="1">
    <citation type="journal article" date="1979" name="Int. J. Syst. Evol. Microbiol.">
        <title>Bacillus globisporus subsp. marinus subsp. nov.</title>
        <authorList>
            <person name="Liu H."/>
        </authorList>
    </citation>
    <scope>NUCLEOTIDE SEQUENCE [LARGE SCALE GENOMIC DNA]</scope>
    <source>
        <strain evidence="2 3">DSM 1297</strain>
    </source>
</reference>
<organism evidence="2 3">
    <name type="scientific">Jeotgalibacillus marinus</name>
    <dbReference type="NCBI Taxonomy" id="86667"/>
    <lineage>
        <taxon>Bacteria</taxon>
        <taxon>Bacillati</taxon>
        <taxon>Bacillota</taxon>
        <taxon>Bacilli</taxon>
        <taxon>Bacillales</taxon>
        <taxon>Caryophanaceae</taxon>
        <taxon>Jeotgalibacillus</taxon>
    </lineage>
</organism>
<dbReference type="NCBIfam" id="NF033880">
    <property type="entry name" value="Prli42"/>
    <property type="match status" value="1"/>
</dbReference>
<evidence type="ECO:0000256" key="1">
    <source>
        <dbReference type="SAM" id="Phobius"/>
    </source>
</evidence>
<sequence length="31" mass="3506">MSNRKFRKVIVYVMIFAMLASTLAVGLSFVL</sequence>
<dbReference type="Proteomes" id="UP001556040">
    <property type="component" value="Unassembled WGS sequence"/>
</dbReference>